<dbReference type="InterPro" id="IPR027806">
    <property type="entry name" value="HARBI1_dom"/>
</dbReference>
<evidence type="ECO:0000256" key="6">
    <source>
        <dbReference type="PROSITE-ProRule" id="PRU00309"/>
    </source>
</evidence>
<keyword evidence="5 6" id="KW-0238">DNA-binding</keyword>
<evidence type="ECO:0000256" key="7">
    <source>
        <dbReference type="SAM" id="Coils"/>
    </source>
</evidence>
<evidence type="ECO:0000313" key="10">
    <source>
        <dbReference type="EMBL" id="KAK2566813.1"/>
    </source>
</evidence>
<dbReference type="Pfam" id="PF13613">
    <property type="entry name" value="HTH_Tnp_4"/>
    <property type="match status" value="1"/>
</dbReference>
<keyword evidence="4" id="KW-0862">Zinc</keyword>
<evidence type="ECO:0000256" key="3">
    <source>
        <dbReference type="ARBA" id="ARBA00022771"/>
    </source>
</evidence>
<reference evidence="10" key="1">
    <citation type="journal article" date="2023" name="G3 (Bethesda)">
        <title>Whole genome assembly and annotation of the endangered Caribbean coral Acropora cervicornis.</title>
        <authorList>
            <person name="Selwyn J.D."/>
            <person name="Vollmer S.V."/>
        </authorList>
    </citation>
    <scope>NUCLEOTIDE SEQUENCE</scope>
    <source>
        <strain evidence="10">K2</strain>
    </source>
</reference>
<dbReference type="PANTHER" id="PTHR23080:SF133">
    <property type="entry name" value="SI:CH211-262I1.5-RELATED"/>
    <property type="match status" value="1"/>
</dbReference>
<accession>A0AAD9QSZ4</accession>
<evidence type="ECO:0000259" key="9">
    <source>
        <dbReference type="PROSITE" id="PS50950"/>
    </source>
</evidence>
<feature type="domain" description="THAP-type" evidence="9">
    <location>
        <begin position="128"/>
        <end position="205"/>
    </location>
</feature>
<protein>
    <submittedName>
        <fullName evidence="10">THAP domain-containing protein 11</fullName>
    </submittedName>
</protein>
<dbReference type="SUPFAM" id="SSF57716">
    <property type="entry name" value="Glucocorticoid receptor-like (DNA-binding domain)"/>
    <property type="match status" value="1"/>
</dbReference>
<dbReference type="Pfam" id="PF05485">
    <property type="entry name" value="THAP"/>
    <property type="match status" value="1"/>
</dbReference>
<name>A0AAD9QSZ4_ACRCE</name>
<organism evidence="10 11">
    <name type="scientific">Acropora cervicornis</name>
    <name type="common">Staghorn coral</name>
    <dbReference type="NCBI Taxonomy" id="6130"/>
    <lineage>
        <taxon>Eukaryota</taxon>
        <taxon>Metazoa</taxon>
        <taxon>Cnidaria</taxon>
        <taxon>Anthozoa</taxon>
        <taxon>Hexacorallia</taxon>
        <taxon>Scleractinia</taxon>
        <taxon>Astrocoeniina</taxon>
        <taxon>Acroporidae</taxon>
        <taxon>Acropora</taxon>
    </lineage>
</organism>
<feature type="coiled-coil region" evidence="7">
    <location>
        <begin position="285"/>
        <end position="319"/>
    </location>
</feature>
<feature type="region of interest" description="Disordered" evidence="8">
    <location>
        <begin position="211"/>
        <end position="246"/>
    </location>
</feature>
<dbReference type="InterPro" id="IPR006612">
    <property type="entry name" value="THAP_Znf"/>
</dbReference>
<dbReference type="GO" id="GO:0003677">
    <property type="term" value="F:DNA binding"/>
    <property type="evidence" value="ECO:0007669"/>
    <property type="project" value="UniProtKB-UniRule"/>
</dbReference>
<keyword evidence="3 6" id="KW-0863">Zinc-finger</keyword>
<proteinExistence type="predicted"/>
<comment type="cofactor">
    <cofactor evidence="1">
        <name>a divalent metal cation</name>
        <dbReference type="ChEBI" id="CHEBI:60240"/>
    </cofactor>
</comment>
<keyword evidence="2" id="KW-0479">Metal-binding</keyword>
<evidence type="ECO:0000256" key="2">
    <source>
        <dbReference type="ARBA" id="ARBA00022723"/>
    </source>
</evidence>
<evidence type="ECO:0000256" key="4">
    <source>
        <dbReference type="ARBA" id="ARBA00022833"/>
    </source>
</evidence>
<evidence type="ECO:0000256" key="8">
    <source>
        <dbReference type="SAM" id="MobiDB-lite"/>
    </source>
</evidence>
<feature type="compositionally biased region" description="Polar residues" evidence="8">
    <location>
        <begin position="215"/>
        <end position="226"/>
    </location>
</feature>
<evidence type="ECO:0000313" key="11">
    <source>
        <dbReference type="Proteomes" id="UP001249851"/>
    </source>
</evidence>
<sequence>MARIFRRAANKVMNSRDGHEFIGLLISDEKLVYEGYQKVVMAQVDGDEKFLFFRPFKAIVRTDEAESMAFLQREFLPSNDTYTTKTSAGNTSFPAFVYLHKTLKPPCSKACLHLSTVPRFVATVFRQMGKNDFCCAPNCSNRRNRQRNIQFYRIPKDKAVRRKWLQRIRRKGFEPTESTRLCSQHFLGGKRSMDPANASYLPSLFDHSHGKSVKTRITQTSRNAGSQVDDVPKVKRKSSRAREQSTVGRPFPVITKPNTYWDKCLPSSNTLKEHDYVSVQADANAQKMAEDNPELIEIIRELQEKVTSLEKDNLKLRERMITLDDIQRSEKLCSFYTGFPNYGTFKALFDYLKDAAATKRNWRGGETANKSHFSDRFQRKPGPDSKLTLEEEFLIVMIRLKVGLFQKDLALRFGLSEATISRVFTSWINLMYIELKDLCEMPDCESSEKAKQFGRFPMVRVILDCTEIYTEKPSSLQANKAIYSHYKSHNTFKYLVGISPHPAIVYVSRAWGGRASDKHITSHSQDLIDVLKPGEQVMVDRGFAIESILLPRSVELVIPDFKGQGRSQLTEIEGKMSEKIAEARIHVERAMQRIKMYHILGNEFKLSMAHLADQIFTVCAFLVNFQTSFLK</sequence>
<keyword evidence="11" id="KW-1185">Reference proteome</keyword>
<dbReference type="AlphaFoldDB" id="A0AAD9QSZ4"/>
<reference evidence="10" key="2">
    <citation type="journal article" date="2023" name="Science">
        <title>Genomic signatures of disease resistance in endangered staghorn corals.</title>
        <authorList>
            <person name="Vollmer S.V."/>
            <person name="Selwyn J.D."/>
            <person name="Despard B.A."/>
            <person name="Roesel C.L."/>
        </authorList>
    </citation>
    <scope>NUCLEOTIDE SEQUENCE</scope>
    <source>
        <strain evidence="10">K2</strain>
    </source>
</reference>
<evidence type="ECO:0000256" key="1">
    <source>
        <dbReference type="ARBA" id="ARBA00001968"/>
    </source>
</evidence>
<dbReference type="EMBL" id="JARQWQ010000016">
    <property type="protein sequence ID" value="KAK2566813.1"/>
    <property type="molecule type" value="Genomic_DNA"/>
</dbReference>
<gene>
    <name evidence="10" type="ORF">P5673_009495</name>
</gene>
<dbReference type="Pfam" id="PF13359">
    <property type="entry name" value="DDE_Tnp_4"/>
    <property type="match status" value="1"/>
</dbReference>
<comment type="caution">
    <text evidence="10">The sequence shown here is derived from an EMBL/GenBank/DDBJ whole genome shotgun (WGS) entry which is preliminary data.</text>
</comment>
<keyword evidence="7" id="KW-0175">Coiled coil</keyword>
<dbReference type="Proteomes" id="UP001249851">
    <property type="component" value="Unassembled WGS sequence"/>
</dbReference>
<dbReference type="GO" id="GO:0008270">
    <property type="term" value="F:zinc ion binding"/>
    <property type="evidence" value="ECO:0007669"/>
    <property type="project" value="UniProtKB-KW"/>
</dbReference>
<dbReference type="SMART" id="SM00980">
    <property type="entry name" value="THAP"/>
    <property type="match status" value="1"/>
</dbReference>
<dbReference type="PROSITE" id="PS50950">
    <property type="entry name" value="ZF_THAP"/>
    <property type="match status" value="1"/>
</dbReference>
<evidence type="ECO:0000256" key="5">
    <source>
        <dbReference type="ARBA" id="ARBA00023125"/>
    </source>
</evidence>
<dbReference type="InterPro" id="IPR027805">
    <property type="entry name" value="Transposase_HTH_dom"/>
</dbReference>
<dbReference type="PANTHER" id="PTHR23080">
    <property type="entry name" value="THAP DOMAIN PROTEIN"/>
    <property type="match status" value="1"/>
</dbReference>